<keyword evidence="1" id="KW-0560">Oxidoreductase</keyword>
<dbReference type="PANTHER" id="PTHR43157:SF31">
    <property type="entry name" value="PHOSPHATIDYLINOSITOL-GLYCAN BIOSYNTHESIS CLASS F PROTEIN"/>
    <property type="match status" value="1"/>
</dbReference>
<dbReference type="Pfam" id="PF00106">
    <property type="entry name" value="adh_short"/>
    <property type="match status" value="1"/>
</dbReference>
<dbReference type="GO" id="GO:0016491">
    <property type="term" value="F:oxidoreductase activity"/>
    <property type="evidence" value="ECO:0007669"/>
    <property type="project" value="UniProtKB-KW"/>
</dbReference>
<dbReference type="PANTHER" id="PTHR43157">
    <property type="entry name" value="PHOSPHATIDYLINOSITOL-GLYCAN BIOSYNTHESIS CLASS F PROTEIN-RELATED"/>
    <property type="match status" value="1"/>
</dbReference>
<dbReference type="Gene3D" id="3.40.50.720">
    <property type="entry name" value="NAD(P)-binding Rossmann-like Domain"/>
    <property type="match status" value="1"/>
</dbReference>
<dbReference type="EMBL" id="QKXC01000412">
    <property type="protein sequence ID" value="RBR04648.1"/>
    <property type="molecule type" value="Genomic_DNA"/>
</dbReference>
<sequence length="262" mass="29073">MARILITGSTDGFGFEAARQLIERKHEVYLHARSQERAEEVKAKCPGAAGVFIADLTTVAETRKLAEEANAIGGIFDAVILNAGLLYGPYRKTTDLGVPSSVFVNLVAPYLLAALIKPPKRLIFVASVLHHEARTDLKDIFWLEREEQWNDFQAYCDSKFHVVLLAHAMARRLREKNTSVISLHPGYVPTKLAGKDAPGKMQDGIETYIMLAEGDYDVTLTGAYFDPKRERVQPHALTADEDKQEAVVKACEDLTGVKLESF</sequence>
<name>A0A366QK69_9HYPO</name>
<reference evidence="2 3" key="1">
    <citation type="submission" date="2018-06" db="EMBL/GenBank/DDBJ databases">
        <title>Fusarium incarnatum-equiseti species complex species 28.</title>
        <authorList>
            <person name="Gardiner D.M."/>
        </authorList>
    </citation>
    <scope>NUCLEOTIDE SEQUENCE [LARGE SCALE GENOMIC DNA]</scope>
    <source>
        <strain evidence="2 3">FIESC_28</strain>
    </source>
</reference>
<protein>
    <submittedName>
        <fullName evidence="2">Uncharacterized protein</fullName>
    </submittedName>
</protein>
<accession>A0A366QK69</accession>
<proteinExistence type="predicted"/>
<dbReference type="AlphaFoldDB" id="A0A366QK69"/>
<dbReference type="SUPFAM" id="SSF51735">
    <property type="entry name" value="NAD(P)-binding Rossmann-fold domains"/>
    <property type="match status" value="1"/>
</dbReference>
<dbReference type="InterPro" id="IPR002347">
    <property type="entry name" value="SDR_fam"/>
</dbReference>
<keyword evidence="3" id="KW-1185">Reference proteome</keyword>
<organism evidence="2 3">
    <name type="scientific">Fusarium coffeatum</name>
    <dbReference type="NCBI Taxonomy" id="231269"/>
    <lineage>
        <taxon>Eukaryota</taxon>
        <taxon>Fungi</taxon>
        <taxon>Dikarya</taxon>
        <taxon>Ascomycota</taxon>
        <taxon>Pezizomycotina</taxon>
        <taxon>Sordariomycetes</taxon>
        <taxon>Hypocreomycetidae</taxon>
        <taxon>Hypocreales</taxon>
        <taxon>Nectriaceae</taxon>
        <taxon>Fusarium</taxon>
        <taxon>Fusarium incarnatum-equiseti species complex</taxon>
    </lineage>
</organism>
<dbReference type="RefSeq" id="XP_031010302.1">
    <property type="nucleotide sequence ID" value="XM_031165635.1"/>
</dbReference>
<dbReference type="InterPro" id="IPR036291">
    <property type="entry name" value="NAD(P)-bd_dom_sf"/>
</dbReference>
<dbReference type="PRINTS" id="PR00081">
    <property type="entry name" value="GDHRDH"/>
</dbReference>
<comment type="caution">
    <text evidence="2">The sequence shown here is derived from an EMBL/GenBank/DDBJ whole genome shotgun (WGS) entry which is preliminary data.</text>
</comment>
<evidence type="ECO:0000256" key="1">
    <source>
        <dbReference type="ARBA" id="ARBA00023002"/>
    </source>
</evidence>
<dbReference type="Proteomes" id="UP000253153">
    <property type="component" value="Unassembled WGS sequence"/>
</dbReference>
<evidence type="ECO:0000313" key="2">
    <source>
        <dbReference type="EMBL" id="RBR04648.1"/>
    </source>
</evidence>
<gene>
    <name evidence="2" type="ORF">FIESC28_11513</name>
</gene>
<evidence type="ECO:0000313" key="3">
    <source>
        <dbReference type="Proteomes" id="UP000253153"/>
    </source>
</evidence>
<dbReference type="GeneID" id="42000931"/>
<dbReference type="OrthoDB" id="191139at2759"/>